<dbReference type="Proteomes" id="UP001341281">
    <property type="component" value="Chromosome 07"/>
</dbReference>
<protein>
    <submittedName>
        <fullName evidence="1">Uncharacterized protein</fullName>
    </submittedName>
</protein>
<organism evidence="1 2">
    <name type="scientific">Paspalum notatum var. saurae</name>
    <dbReference type="NCBI Taxonomy" id="547442"/>
    <lineage>
        <taxon>Eukaryota</taxon>
        <taxon>Viridiplantae</taxon>
        <taxon>Streptophyta</taxon>
        <taxon>Embryophyta</taxon>
        <taxon>Tracheophyta</taxon>
        <taxon>Spermatophyta</taxon>
        <taxon>Magnoliopsida</taxon>
        <taxon>Liliopsida</taxon>
        <taxon>Poales</taxon>
        <taxon>Poaceae</taxon>
        <taxon>PACMAD clade</taxon>
        <taxon>Panicoideae</taxon>
        <taxon>Andropogonodae</taxon>
        <taxon>Paspaleae</taxon>
        <taxon>Paspalinae</taxon>
        <taxon>Paspalum</taxon>
    </lineage>
</organism>
<keyword evidence="2" id="KW-1185">Reference proteome</keyword>
<evidence type="ECO:0000313" key="1">
    <source>
        <dbReference type="EMBL" id="WVZ83072.1"/>
    </source>
</evidence>
<evidence type="ECO:0000313" key="2">
    <source>
        <dbReference type="Proteomes" id="UP001341281"/>
    </source>
</evidence>
<accession>A0AAQ3U4Z8</accession>
<gene>
    <name evidence="1" type="ORF">U9M48_030252</name>
</gene>
<dbReference type="EMBL" id="CP144751">
    <property type="protein sequence ID" value="WVZ83072.1"/>
    <property type="molecule type" value="Genomic_DNA"/>
</dbReference>
<reference evidence="1 2" key="1">
    <citation type="submission" date="2024-02" db="EMBL/GenBank/DDBJ databases">
        <title>High-quality chromosome-scale genome assembly of Pensacola bahiagrass (Paspalum notatum Flugge var. saurae).</title>
        <authorList>
            <person name="Vega J.M."/>
            <person name="Podio M."/>
            <person name="Orjuela J."/>
            <person name="Siena L.A."/>
            <person name="Pessino S.C."/>
            <person name="Combes M.C."/>
            <person name="Mariac C."/>
            <person name="Albertini E."/>
            <person name="Pupilli F."/>
            <person name="Ortiz J.P.A."/>
            <person name="Leblanc O."/>
        </authorList>
    </citation>
    <scope>NUCLEOTIDE SEQUENCE [LARGE SCALE GENOMIC DNA]</scope>
    <source>
        <strain evidence="1">R1</strain>
        <tissue evidence="1">Leaf</tissue>
    </source>
</reference>
<sequence length="109" mass="11953">MRKLYELMPAEGLLPKVLGTSVVHVSLVPVLNAVGEQATNIVALYDVSNIWRIPLLLRALLHASVDCRRKLVVDWVASMDLEDSTAIERTSCITGRKTKKQGNGAQPMA</sequence>
<name>A0AAQ3U4Z8_PASNO</name>
<proteinExistence type="predicted"/>
<dbReference type="AlphaFoldDB" id="A0AAQ3U4Z8"/>